<dbReference type="InterPro" id="IPR020568">
    <property type="entry name" value="Ribosomal_Su5_D2-typ_SF"/>
</dbReference>
<feature type="domain" description="Histidine kinase/HSP90-like ATPase" evidence="10">
    <location>
        <begin position="36"/>
        <end position="190"/>
    </location>
</feature>
<dbReference type="CDD" id="cd16927">
    <property type="entry name" value="HATPase_Hsp90-like"/>
    <property type="match status" value="1"/>
</dbReference>
<dbReference type="InterPro" id="IPR019805">
    <property type="entry name" value="Heat_shock_protein_90_CS"/>
</dbReference>
<dbReference type="SUPFAM" id="SSF54211">
    <property type="entry name" value="Ribosomal protein S5 domain 2-like"/>
    <property type="match status" value="1"/>
</dbReference>
<proteinExistence type="inferred from homology"/>
<dbReference type="GO" id="GO:0016887">
    <property type="term" value="F:ATP hydrolysis activity"/>
    <property type="evidence" value="ECO:0007669"/>
    <property type="project" value="InterPro"/>
</dbReference>
<comment type="caution">
    <text evidence="8">Lacks conserved residue(s) required for the propagation of feature annotation.</text>
</comment>
<evidence type="ECO:0000256" key="4">
    <source>
        <dbReference type="ARBA" id="ARBA00022741"/>
    </source>
</evidence>
<dbReference type="PRINTS" id="PR00775">
    <property type="entry name" value="HEATSHOCK90"/>
</dbReference>
<dbReference type="AlphaFoldDB" id="A0A2W2BN46"/>
<evidence type="ECO:0000256" key="8">
    <source>
        <dbReference type="HAMAP-Rule" id="MF_00505"/>
    </source>
</evidence>
<protein>
    <recommendedName>
        <fullName evidence="8">Chaperone protein HtpG</fullName>
    </recommendedName>
    <alternativeName>
        <fullName evidence="8">Heat shock protein HtpG</fullName>
    </alternativeName>
    <alternativeName>
        <fullName evidence="8">High temperature protein G</fullName>
    </alternativeName>
</protein>
<dbReference type="Proteomes" id="UP000248795">
    <property type="component" value="Unassembled WGS sequence"/>
</dbReference>
<feature type="binding site" evidence="9">
    <location>
        <begin position="109"/>
        <end position="110"/>
    </location>
    <ligand>
        <name>ATP</name>
        <dbReference type="ChEBI" id="CHEBI:30616"/>
    </ligand>
</feature>
<evidence type="ECO:0000256" key="7">
    <source>
        <dbReference type="ARBA" id="ARBA00023186"/>
    </source>
</evidence>
<feature type="binding site" evidence="9">
    <location>
        <position position="43"/>
    </location>
    <ligand>
        <name>ATP</name>
        <dbReference type="ChEBI" id="CHEBI:30616"/>
    </ligand>
</feature>
<dbReference type="Pfam" id="PF13589">
    <property type="entry name" value="HATPase_c_3"/>
    <property type="match status" value="1"/>
</dbReference>
<dbReference type="PANTHER" id="PTHR11528">
    <property type="entry name" value="HEAT SHOCK PROTEIN 90 FAMILY MEMBER"/>
    <property type="match status" value="1"/>
</dbReference>
<gene>
    <name evidence="8" type="primary">htpG</name>
    <name evidence="11" type="ORF">DK847_08045</name>
</gene>
<dbReference type="FunFam" id="3.30.565.10:FF:000009">
    <property type="entry name" value="Molecular chaperone HtpG"/>
    <property type="match status" value="1"/>
</dbReference>
<evidence type="ECO:0000256" key="3">
    <source>
        <dbReference type="ARBA" id="ARBA00022490"/>
    </source>
</evidence>
<dbReference type="NCBIfam" id="NF003555">
    <property type="entry name" value="PRK05218.1"/>
    <property type="match status" value="1"/>
</dbReference>
<dbReference type="Pfam" id="PF00183">
    <property type="entry name" value="HSP90"/>
    <property type="match status" value="1"/>
</dbReference>
<accession>A0A2W2BN46</accession>
<evidence type="ECO:0000256" key="2">
    <source>
        <dbReference type="ARBA" id="ARBA00008239"/>
    </source>
</evidence>
<dbReference type="GO" id="GO:0005737">
    <property type="term" value="C:cytoplasm"/>
    <property type="evidence" value="ECO:0007669"/>
    <property type="project" value="UniProtKB-SubCell"/>
</dbReference>
<dbReference type="PROSITE" id="PS00298">
    <property type="entry name" value="HSP90"/>
    <property type="match status" value="1"/>
</dbReference>
<evidence type="ECO:0000256" key="5">
    <source>
        <dbReference type="ARBA" id="ARBA00022840"/>
    </source>
</evidence>
<evidence type="ECO:0000256" key="9">
    <source>
        <dbReference type="PIRSR" id="PIRSR002583-1"/>
    </source>
</evidence>
<dbReference type="HAMAP" id="MF_00505">
    <property type="entry name" value="HSP90"/>
    <property type="match status" value="1"/>
</dbReference>
<evidence type="ECO:0000313" key="11">
    <source>
        <dbReference type="EMBL" id="PZF77267.1"/>
    </source>
</evidence>
<keyword evidence="7 8" id="KW-0143">Chaperone</keyword>
<feature type="binding site" evidence="9">
    <location>
        <position position="47"/>
    </location>
    <ligand>
        <name>ATP</name>
        <dbReference type="ChEBI" id="CHEBI:30616"/>
    </ligand>
</feature>
<keyword evidence="12" id="KW-1185">Reference proteome</keyword>
<feature type="binding site" evidence="9">
    <location>
        <position position="89"/>
    </location>
    <ligand>
        <name>ATP</name>
        <dbReference type="ChEBI" id="CHEBI:30616"/>
    </ligand>
</feature>
<keyword evidence="6 8" id="KW-0346">Stress response</keyword>
<keyword evidence="3 8" id="KW-0963">Cytoplasm</keyword>
<keyword evidence="4 8" id="KW-0547">Nucleotide-binding</keyword>
<feature type="binding site" evidence="9">
    <location>
        <position position="334"/>
    </location>
    <ligand>
        <name>ATP</name>
        <dbReference type="ChEBI" id="CHEBI:30616"/>
    </ligand>
</feature>
<dbReference type="Gene3D" id="1.20.120.790">
    <property type="entry name" value="Heat shock protein 90, C-terminal domain"/>
    <property type="match status" value="1"/>
</dbReference>
<dbReference type="GO" id="GO:0005524">
    <property type="term" value="F:ATP binding"/>
    <property type="evidence" value="ECO:0007669"/>
    <property type="project" value="UniProtKB-UniRule"/>
</dbReference>
<dbReference type="Gene3D" id="3.30.565.10">
    <property type="entry name" value="Histidine kinase-like ATPase, C-terminal domain"/>
    <property type="match status" value="1"/>
</dbReference>
<dbReference type="SUPFAM" id="SSF110942">
    <property type="entry name" value="HSP90 C-terminal domain"/>
    <property type="match status" value="1"/>
</dbReference>
<dbReference type="InterPro" id="IPR003594">
    <property type="entry name" value="HATPase_dom"/>
</dbReference>
<feature type="binding site" evidence="9">
    <location>
        <position position="94"/>
    </location>
    <ligand>
        <name>ATP</name>
        <dbReference type="ChEBI" id="CHEBI:30616"/>
    </ligand>
</feature>
<comment type="subcellular location">
    <subcellularLocation>
        <location evidence="1 8">Cytoplasm</location>
    </subcellularLocation>
</comment>
<keyword evidence="5 8" id="KW-0067">ATP-binding</keyword>
<feature type="region of interest" description="A; substrate-binding" evidence="8">
    <location>
        <begin position="1"/>
        <end position="334"/>
    </location>
</feature>
<dbReference type="EMBL" id="QKVK01000003">
    <property type="protein sequence ID" value="PZF77267.1"/>
    <property type="molecule type" value="Genomic_DNA"/>
</dbReference>
<comment type="subunit">
    <text evidence="8">Homodimer.</text>
</comment>
<feature type="binding site" evidence="9">
    <location>
        <begin position="130"/>
        <end position="135"/>
    </location>
    <ligand>
        <name>ATP</name>
        <dbReference type="ChEBI" id="CHEBI:30616"/>
    </ligand>
</feature>
<dbReference type="InterPro" id="IPR036890">
    <property type="entry name" value="HATPase_C_sf"/>
</dbReference>
<evidence type="ECO:0000256" key="1">
    <source>
        <dbReference type="ARBA" id="ARBA00004496"/>
    </source>
</evidence>
<reference evidence="12" key="1">
    <citation type="submission" date="2018-06" db="EMBL/GenBank/DDBJ databases">
        <title>Aestuariibacter litoralis strain KCTC 52945T.</title>
        <authorList>
            <person name="Li X."/>
            <person name="Salam N."/>
            <person name="Li J.-L."/>
            <person name="Chen Y.-M."/>
            <person name="Yang Z.-W."/>
            <person name="Zhang L.-Y."/>
            <person name="Han M.-X."/>
            <person name="Xiao M."/>
            <person name="Li W.-J."/>
        </authorList>
    </citation>
    <scope>NUCLEOTIDE SEQUENCE [LARGE SCALE GENOMIC DNA]</scope>
    <source>
        <strain evidence="12">KCTC 52945</strain>
    </source>
</reference>
<dbReference type="RefSeq" id="WP_111197593.1">
    <property type="nucleotide sequence ID" value="NZ_QKVK01000003.1"/>
</dbReference>
<dbReference type="SMART" id="SM00387">
    <property type="entry name" value="HATPase_c"/>
    <property type="match status" value="1"/>
</dbReference>
<evidence type="ECO:0000256" key="6">
    <source>
        <dbReference type="ARBA" id="ARBA00023016"/>
    </source>
</evidence>
<dbReference type="Gene3D" id="3.40.50.11260">
    <property type="match status" value="1"/>
</dbReference>
<sequence length="625" mass="69038">MATDTATTDATTATSHQFQAEVAKLLHLMVHSVYSDRDVFLRELISNAADALDKLRYEAIANPQLLEGQPDLTITITPDKEKKTLTITDTGIGMSEQELIDNLGTIAKSGTQAFVEQAKAKQGDVHLIGQFGIGFYSGFIVAGKVDVISRRAGSDQAWMWSSDGSGSFTMTPVESAPRGTSIVLHLREDALEFLEDWKIESVVRTYSDHIAHPIMLSVGNETAKQINSANAIWTRAKSDITPEQHKEFFGHISGNYSDPALTLHYRAEGRNEYTVLLYVPGERPFDLYDPERRGRQKLYVKRVYIADDVELLPAYLRFVRGVIDSEDMPLNISREMLQNNPQVAAIRKAVTNKVLSELKKLSETDDAAYRKLWEIYGPVLKEGLYEDMERRDQLYELVRFKSTKGDWVSLKDYIAGLKENQTAIYYLTAEDAAKAKASPQLEGYKARDVEVLLLTDPVDSFWVRTALGYEGKPFKSVTQGSADLDLIVAKDEAKPDAAADAETAVLAAALKQALGERVKDVRSSKRLTESAVCIVNDSMMDRTLEKLLSRQKDSGISVSAPILEVNPGHPLIKALAAQVKAKGAASVEDAAQLLLDQAFIIEGEQVPDPASFAKRLADVMAKAFG</sequence>
<comment type="caution">
    <text evidence="11">The sequence shown here is derived from an EMBL/GenBank/DDBJ whole genome shotgun (WGS) entry which is preliminary data.</text>
</comment>
<comment type="function">
    <text evidence="8">Molecular chaperone. Has ATPase activity.</text>
</comment>
<feature type="region of interest" description="C" evidence="8">
    <location>
        <begin position="547"/>
        <end position="625"/>
    </location>
</feature>
<evidence type="ECO:0000313" key="12">
    <source>
        <dbReference type="Proteomes" id="UP000248795"/>
    </source>
</evidence>
<dbReference type="SUPFAM" id="SSF55874">
    <property type="entry name" value="ATPase domain of HSP90 chaperone/DNA topoisomerase II/histidine kinase"/>
    <property type="match status" value="1"/>
</dbReference>
<organism evidence="11 12">
    <name type="scientific">Aestuariivirga litoralis</name>
    <dbReference type="NCBI Taxonomy" id="2650924"/>
    <lineage>
        <taxon>Bacteria</taxon>
        <taxon>Pseudomonadati</taxon>
        <taxon>Pseudomonadota</taxon>
        <taxon>Alphaproteobacteria</taxon>
        <taxon>Hyphomicrobiales</taxon>
        <taxon>Aestuariivirgaceae</taxon>
        <taxon>Aestuariivirga</taxon>
    </lineage>
</organism>
<name>A0A2W2BN46_9HYPH</name>
<dbReference type="GO" id="GO:0140662">
    <property type="term" value="F:ATP-dependent protein folding chaperone"/>
    <property type="evidence" value="ECO:0007669"/>
    <property type="project" value="InterPro"/>
</dbReference>
<dbReference type="InterPro" id="IPR037196">
    <property type="entry name" value="HSP90_C"/>
</dbReference>
<dbReference type="InterPro" id="IPR020575">
    <property type="entry name" value="Hsp90_N"/>
</dbReference>
<feature type="binding site" evidence="9">
    <location>
        <position position="102"/>
    </location>
    <ligand>
        <name>ATP</name>
        <dbReference type="ChEBI" id="CHEBI:30616"/>
    </ligand>
</feature>
<evidence type="ECO:0000259" key="10">
    <source>
        <dbReference type="SMART" id="SM00387"/>
    </source>
</evidence>
<dbReference type="Gene3D" id="3.30.230.80">
    <property type="match status" value="1"/>
</dbReference>
<feature type="binding site" evidence="9">
    <location>
        <position position="180"/>
    </location>
    <ligand>
        <name>ATP</name>
        <dbReference type="ChEBI" id="CHEBI:30616"/>
    </ligand>
</feature>
<dbReference type="PIRSF" id="PIRSF002583">
    <property type="entry name" value="Hsp90"/>
    <property type="match status" value="1"/>
</dbReference>
<dbReference type="GO" id="GO:0051082">
    <property type="term" value="F:unfolded protein binding"/>
    <property type="evidence" value="ECO:0007669"/>
    <property type="project" value="UniProtKB-UniRule"/>
</dbReference>
<feature type="binding site" evidence="9">
    <location>
        <position position="108"/>
    </location>
    <ligand>
        <name>ATP</name>
        <dbReference type="ChEBI" id="CHEBI:30616"/>
    </ligand>
</feature>
<dbReference type="InterPro" id="IPR001404">
    <property type="entry name" value="Hsp90_fam"/>
</dbReference>
<comment type="similarity">
    <text evidence="2 8">Belongs to the heat shock protein 90 family.</text>
</comment>